<proteinExistence type="predicted"/>
<evidence type="ECO:0000313" key="5">
    <source>
        <dbReference type="EMBL" id="WAH37972.1"/>
    </source>
</evidence>
<evidence type="ECO:0000259" key="4">
    <source>
        <dbReference type="PROSITE" id="PS51000"/>
    </source>
</evidence>
<reference evidence="5" key="1">
    <citation type="submission" date="2022-08" db="EMBL/GenBank/DDBJ databases">
        <title>Alicyclobacillus dauci DSM2870, complete genome.</title>
        <authorList>
            <person name="Wang Q."/>
            <person name="Cai R."/>
            <person name="Wang Z."/>
        </authorList>
    </citation>
    <scope>NUCLEOTIDE SEQUENCE</scope>
    <source>
        <strain evidence="5">DSM 28700</strain>
    </source>
</reference>
<dbReference type="InterPro" id="IPR050313">
    <property type="entry name" value="Carb_Metab_HTH_regulators"/>
</dbReference>
<evidence type="ECO:0000256" key="3">
    <source>
        <dbReference type="ARBA" id="ARBA00023163"/>
    </source>
</evidence>
<dbReference type="EMBL" id="CP104064">
    <property type="protein sequence ID" value="WAH37972.1"/>
    <property type="molecule type" value="Genomic_DNA"/>
</dbReference>
<dbReference type="InterPro" id="IPR014036">
    <property type="entry name" value="DeoR-like_C"/>
</dbReference>
<dbReference type="SMART" id="SM01134">
    <property type="entry name" value="DeoRC"/>
    <property type="match status" value="1"/>
</dbReference>
<dbReference type="Pfam" id="PF00455">
    <property type="entry name" value="DeoRC"/>
    <property type="match status" value="1"/>
</dbReference>
<protein>
    <submittedName>
        <fullName evidence="5">DeoR/GlpR family DNA-binding transcription regulator</fullName>
    </submittedName>
</protein>
<keyword evidence="6" id="KW-1185">Reference proteome</keyword>
<keyword evidence="1" id="KW-0805">Transcription regulation</keyword>
<dbReference type="SUPFAM" id="SSF100950">
    <property type="entry name" value="NagB/RpiA/CoA transferase-like"/>
    <property type="match status" value="1"/>
</dbReference>
<dbReference type="GO" id="GO:0003677">
    <property type="term" value="F:DNA binding"/>
    <property type="evidence" value="ECO:0007669"/>
    <property type="project" value="UniProtKB-KW"/>
</dbReference>
<dbReference type="RefSeq" id="WP_268045509.1">
    <property type="nucleotide sequence ID" value="NZ_CP104064.1"/>
</dbReference>
<evidence type="ECO:0000256" key="2">
    <source>
        <dbReference type="ARBA" id="ARBA00023125"/>
    </source>
</evidence>
<evidence type="ECO:0000256" key="1">
    <source>
        <dbReference type="ARBA" id="ARBA00023015"/>
    </source>
</evidence>
<organism evidence="5 6">
    <name type="scientific">Alicyclobacillus dauci</name>
    <dbReference type="NCBI Taxonomy" id="1475485"/>
    <lineage>
        <taxon>Bacteria</taxon>
        <taxon>Bacillati</taxon>
        <taxon>Bacillota</taxon>
        <taxon>Bacilli</taxon>
        <taxon>Bacillales</taxon>
        <taxon>Alicyclobacillaceae</taxon>
        <taxon>Alicyclobacillus</taxon>
    </lineage>
</organism>
<accession>A0ABY6Z5S8</accession>
<dbReference type="InterPro" id="IPR036390">
    <property type="entry name" value="WH_DNA-bd_sf"/>
</dbReference>
<dbReference type="Gene3D" id="1.10.10.10">
    <property type="entry name" value="Winged helix-like DNA-binding domain superfamily/Winged helix DNA-binding domain"/>
    <property type="match status" value="1"/>
</dbReference>
<dbReference type="InterPro" id="IPR036388">
    <property type="entry name" value="WH-like_DNA-bd_sf"/>
</dbReference>
<dbReference type="PROSITE" id="PS00894">
    <property type="entry name" value="HTH_DEOR_1"/>
    <property type="match status" value="1"/>
</dbReference>
<dbReference type="PRINTS" id="PR00037">
    <property type="entry name" value="HTHLACR"/>
</dbReference>
<feature type="domain" description="HTH deoR-type" evidence="4">
    <location>
        <begin position="5"/>
        <end position="60"/>
    </location>
</feature>
<dbReference type="Pfam" id="PF08220">
    <property type="entry name" value="HTH_DeoR"/>
    <property type="match status" value="1"/>
</dbReference>
<dbReference type="PANTHER" id="PTHR30363:SF44">
    <property type="entry name" value="AGA OPERON TRANSCRIPTIONAL REPRESSOR-RELATED"/>
    <property type="match status" value="1"/>
</dbReference>
<dbReference type="PROSITE" id="PS51000">
    <property type="entry name" value="HTH_DEOR_2"/>
    <property type="match status" value="1"/>
</dbReference>
<dbReference type="Proteomes" id="UP001164803">
    <property type="component" value="Chromosome"/>
</dbReference>
<dbReference type="PANTHER" id="PTHR30363">
    <property type="entry name" value="HTH-TYPE TRANSCRIPTIONAL REGULATOR SRLR-RELATED"/>
    <property type="match status" value="1"/>
</dbReference>
<keyword evidence="3" id="KW-0804">Transcription</keyword>
<dbReference type="SMART" id="SM00420">
    <property type="entry name" value="HTH_DEOR"/>
    <property type="match status" value="1"/>
</dbReference>
<dbReference type="Gene3D" id="3.40.50.1360">
    <property type="match status" value="1"/>
</dbReference>
<name>A0ABY6Z5S8_9BACL</name>
<keyword evidence="2 5" id="KW-0238">DNA-binding</keyword>
<gene>
    <name evidence="5" type="ORF">NZD86_05635</name>
</gene>
<dbReference type="SUPFAM" id="SSF46785">
    <property type="entry name" value="Winged helix' DNA-binding domain"/>
    <property type="match status" value="1"/>
</dbReference>
<dbReference type="InterPro" id="IPR018356">
    <property type="entry name" value="Tscrpt_reg_HTH_DeoR_CS"/>
</dbReference>
<sequence length="252" mass="27982">MEERLNARQNQIYMKLSQFNEVKINELSQVLDVSEMTIRRDLQRMEELGLLKRTFGGAIKVASEDVRLSEREQRMTDEKKKIGELAAMFISDGEVVFLDAGTTTFQIARHLQLGSDVTVVTNAIHVAVELLGKNIQTIVVGGTLLDTTASLIGPIAEDALSNMAFDSVFLGATGLDIEHGFSNSNMFESEVKRTVIRNARSVNIVLDHTKLGVRALASFARLDEVDRIITDREPDTEILKTCKDVGVQVVFI</sequence>
<dbReference type="InterPro" id="IPR001034">
    <property type="entry name" value="DeoR_HTH"/>
</dbReference>
<evidence type="ECO:0000313" key="6">
    <source>
        <dbReference type="Proteomes" id="UP001164803"/>
    </source>
</evidence>
<dbReference type="InterPro" id="IPR037171">
    <property type="entry name" value="NagB/RpiA_transferase-like"/>
</dbReference>